<reference evidence="1" key="1">
    <citation type="submission" date="2020-05" db="EMBL/GenBank/DDBJ databases">
        <authorList>
            <person name="Chiriac C."/>
            <person name="Salcher M."/>
            <person name="Ghai R."/>
            <person name="Kavagutti S V."/>
        </authorList>
    </citation>
    <scope>NUCLEOTIDE SEQUENCE</scope>
</reference>
<gene>
    <name evidence="1" type="ORF">UFOVP218_75</name>
</gene>
<sequence length="59" mass="7127">MTTYTTTIEMDPSGEAYFQIPDEMWDELDWEIGDQIDWEELPHGSYELRKHDERSPLYD</sequence>
<proteinExistence type="predicted"/>
<dbReference type="EMBL" id="LR798261">
    <property type="protein sequence ID" value="CAB5218708.1"/>
    <property type="molecule type" value="Genomic_DNA"/>
</dbReference>
<name>A0A6J7WPB6_9CAUD</name>
<accession>A0A6J7WPB6</accession>
<organism evidence="1">
    <name type="scientific">uncultured Caudovirales phage</name>
    <dbReference type="NCBI Taxonomy" id="2100421"/>
    <lineage>
        <taxon>Viruses</taxon>
        <taxon>Duplodnaviria</taxon>
        <taxon>Heunggongvirae</taxon>
        <taxon>Uroviricota</taxon>
        <taxon>Caudoviricetes</taxon>
        <taxon>Peduoviridae</taxon>
        <taxon>Maltschvirus</taxon>
        <taxon>Maltschvirus maltsch</taxon>
    </lineage>
</organism>
<evidence type="ECO:0000313" key="1">
    <source>
        <dbReference type="EMBL" id="CAB5218708.1"/>
    </source>
</evidence>
<protein>
    <submittedName>
        <fullName evidence="1">Uncharacterized protein</fullName>
    </submittedName>
</protein>